<evidence type="ECO:0000313" key="4">
    <source>
        <dbReference type="Proteomes" id="UP000033679"/>
    </source>
</evidence>
<dbReference type="SUPFAM" id="SSF54060">
    <property type="entry name" value="His-Me finger endonucleases"/>
    <property type="match status" value="1"/>
</dbReference>
<proteinExistence type="predicted"/>
<organism evidence="3 4">
    <name type="scientific">Enterobacter hormaechei subsp. xiangfangensis</name>
    <dbReference type="NCBI Taxonomy" id="1296536"/>
    <lineage>
        <taxon>Bacteria</taxon>
        <taxon>Pseudomonadati</taxon>
        <taxon>Pseudomonadota</taxon>
        <taxon>Gammaproteobacteria</taxon>
        <taxon>Enterobacterales</taxon>
        <taxon>Enterobacteriaceae</taxon>
        <taxon>Enterobacter</taxon>
        <taxon>Enterobacter cloacae complex</taxon>
    </lineage>
</organism>
<dbReference type="Gene3D" id="3.90.75.20">
    <property type="match status" value="1"/>
</dbReference>
<comment type="caution">
    <text evidence="3">The sequence shown here is derived from an EMBL/GenBank/DDBJ whole genome shotgun (WGS) entry which is preliminary data.</text>
</comment>
<evidence type="ECO:0000259" key="2">
    <source>
        <dbReference type="Pfam" id="PF13392"/>
    </source>
</evidence>
<dbReference type="SUPFAM" id="SSF54171">
    <property type="entry name" value="DNA-binding domain"/>
    <property type="match status" value="1"/>
</dbReference>
<accession>A0A837FCR0</accession>
<reference evidence="3 4" key="1">
    <citation type="submission" date="2015-03" db="EMBL/GenBank/DDBJ databases">
        <authorList>
            <person name="McCorrison J."/>
            <person name="Sanka R."/>
            <person name="Adams M."/>
            <person name="Brinkac L."/>
            <person name="Nierman W."/>
            <person name="Sutton G."/>
            <person name="Nelson K."/>
            <person name="Kiedrowski L."/>
            <person name="Guerrero D."/>
            <person name="Bonomo R."/>
        </authorList>
    </citation>
    <scope>NUCLEOTIDE SEQUENCE [LARGE SCALE GENOMIC DNA]</scope>
    <source>
        <strain evidence="3 4">39373</strain>
    </source>
</reference>
<feature type="domain" description="HNH nuclease" evidence="2">
    <location>
        <begin position="61"/>
        <end position="99"/>
    </location>
</feature>
<feature type="region of interest" description="Disordered" evidence="1">
    <location>
        <begin position="155"/>
        <end position="175"/>
    </location>
</feature>
<name>A0A837FCR0_9ENTR</name>
<dbReference type="EMBL" id="JZYN01000032">
    <property type="protein sequence ID" value="KJM63753.1"/>
    <property type="molecule type" value="Genomic_DNA"/>
</dbReference>
<dbReference type="Pfam" id="PF13392">
    <property type="entry name" value="HNH_3"/>
    <property type="match status" value="1"/>
</dbReference>
<dbReference type="AlphaFoldDB" id="A0A837FCR0"/>
<dbReference type="GO" id="GO:0003677">
    <property type="term" value="F:DNA binding"/>
    <property type="evidence" value="ECO:0007669"/>
    <property type="project" value="InterPro"/>
</dbReference>
<feature type="compositionally biased region" description="Basic and acidic residues" evidence="1">
    <location>
        <begin position="155"/>
        <end position="169"/>
    </location>
</feature>
<gene>
    <name evidence="3" type="ORF">SS59_21065</name>
</gene>
<dbReference type="Proteomes" id="UP000033679">
    <property type="component" value="Unassembled WGS sequence"/>
</dbReference>
<protein>
    <recommendedName>
        <fullName evidence="2">HNH nuclease domain-containing protein</fullName>
    </recommendedName>
</protein>
<dbReference type="InterPro" id="IPR044925">
    <property type="entry name" value="His-Me_finger_sf"/>
</dbReference>
<dbReference type="InterPro" id="IPR016177">
    <property type="entry name" value="DNA-bd_dom_sf"/>
</dbReference>
<dbReference type="InterPro" id="IPR003615">
    <property type="entry name" value="HNH_nuc"/>
</dbReference>
<sequence>MSKQPLTHERLLHLLSYNEVEGVFTWNVTNSARAVAGKRAGTINGPGYRCIQLDGVIYTEHRLAMFYINGTWPEVVDHINGVRGDNRIANLREATPLSNSWNSSLRKNNTSGYTGVCWHKQNRKWKVQFKFEGKSYSFGLYDDVHEAGKVADRERRNLHKEFTSNRDNPKLPTSP</sequence>
<evidence type="ECO:0000256" key="1">
    <source>
        <dbReference type="SAM" id="MobiDB-lite"/>
    </source>
</evidence>
<evidence type="ECO:0000313" key="3">
    <source>
        <dbReference type="EMBL" id="KJM63753.1"/>
    </source>
</evidence>
<dbReference type="RefSeq" id="WP_045346995.1">
    <property type="nucleotide sequence ID" value="NZ_JALGQD010000002.1"/>
</dbReference>